<evidence type="ECO:0000313" key="3">
    <source>
        <dbReference type="Proteomes" id="UP001148838"/>
    </source>
</evidence>
<keyword evidence="3" id="KW-1185">Reference proteome</keyword>
<feature type="region of interest" description="Disordered" evidence="1">
    <location>
        <begin position="191"/>
        <end position="272"/>
    </location>
</feature>
<feature type="compositionally biased region" description="Acidic residues" evidence="1">
    <location>
        <begin position="201"/>
        <end position="214"/>
    </location>
</feature>
<dbReference type="Proteomes" id="UP001148838">
    <property type="component" value="Unassembled WGS sequence"/>
</dbReference>
<proteinExistence type="predicted"/>
<dbReference type="EMBL" id="JAJSOF020000031">
    <property type="protein sequence ID" value="KAJ4431262.1"/>
    <property type="molecule type" value="Genomic_DNA"/>
</dbReference>
<feature type="compositionally biased region" description="Basic and acidic residues" evidence="1">
    <location>
        <begin position="394"/>
        <end position="406"/>
    </location>
</feature>
<comment type="caution">
    <text evidence="2">The sequence shown here is derived from an EMBL/GenBank/DDBJ whole genome shotgun (WGS) entry which is preliminary data.</text>
</comment>
<feature type="compositionally biased region" description="Basic and acidic residues" evidence="1">
    <location>
        <begin position="191"/>
        <end position="200"/>
    </location>
</feature>
<accession>A0ABQ8SB12</accession>
<feature type="compositionally biased region" description="Polar residues" evidence="1">
    <location>
        <begin position="407"/>
        <end position="416"/>
    </location>
</feature>
<reference evidence="2 3" key="1">
    <citation type="journal article" date="2022" name="Allergy">
        <title>Genome assembly and annotation of Periplaneta americana reveal a comprehensive cockroach allergen profile.</title>
        <authorList>
            <person name="Wang L."/>
            <person name="Xiong Q."/>
            <person name="Saelim N."/>
            <person name="Wang L."/>
            <person name="Nong W."/>
            <person name="Wan A.T."/>
            <person name="Shi M."/>
            <person name="Liu X."/>
            <person name="Cao Q."/>
            <person name="Hui J.H.L."/>
            <person name="Sookrung N."/>
            <person name="Leung T.F."/>
            <person name="Tungtrongchitr A."/>
            <person name="Tsui S.K.W."/>
        </authorList>
    </citation>
    <scope>NUCLEOTIDE SEQUENCE [LARGE SCALE GENOMIC DNA]</scope>
    <source>
        <strain evidence="2">PWHHKU_190912</strain>
    </source>
</reference>
<feature type="compositionally biased region" description="Polar residues" evidence="1">
    <location>
        <begin position="359"/>
        <end position="369"/>
    </location>
</feature>
<gene>
    <name evidence="2" type="ORF">ANN_19859</name>
</gene>
<feature type="region of interest" description="Disordered" evidence="1">
    <location>
        <begin position="336"/>
        <end position="419"/>
    </location>
</feature>
<organism evidence="2 3">
    <name type="scientific">Periplaneta americana</name>
    <name type="common">American cockroach</name>
    <name type="synonym">Blatta americana</name>
    <dbReference type="NCBI Taxonomy" id="6978"/>
    <lineage>
        <taxon>Eukaryota</taxon>
        <taxon>Metazoa</taxon>
        <taxon>Ecdysozoa</taxon>
        <taxon>Arthropoda</taxon>
        <taxon>Hexapoda</taxon>
        <taxon>Insecta</taxon>
        <taxon>Pterygota</taxon>
        <taxon>Neoptera</taxon>
        <taxon>Polyneoptera</taxon>
        <taxon>Dictyoptera</taxon>
        <taxon>Blattodea</taxon>
        <taxon>Blattoidea</taxon>
        <taxon>Blattidae</taxon>
        <taxon>Blattinae</taxon>
        <taxon>Periplaneta</taxon>
    </lineage>
</organism>
<sequence>MQRGEVITILKEDVDLMSQISKLGPEHKDVIRRIVHINNLQRYVVQEVISASSSTLNLVLQVLLASVAKQNLLIRILGLTNQERELIRKYAFLPLKEKKFLFNFMQYCLMGERLGAVNRKSEKRDKESDDNNWDMVNIRTLFTDFISRASTCGGFVTQDTKEDVRKKSNSRVANSDRYVSILKPDVNAKRKNIADSKTDQDDVTDDDDDYDDLTCPEAMLSSSSNSSPNILCESVETERSNAQKKPKRSSSVSSREENSKEKNTLLSSANDIYSAKTKETNEKISLDTTQEINLPSKDRETKSILRGFRGFSSEPSSSMAWLERRMRRRTDKIVCSKTETAVSSQRNNNAERFEGESAIKNTTCNSSPKVATFETESQRKGKRNFDMSESSSTESKRPASGEKRQQDVSGKSSQQKKNIEKKVGNLNYYLWLTC</sequence>
<protein>
    <submittedName>
        <fullName evidence="2">Uncharacterized protein</fullName>
    </submittedName>
</protein>
<feature type="compositionally biased region" description="Basic and acidic residues" evidence="1">
    <location>
        <begin position="376"/>
        <end position="386"/>
    </location>
</feature>
<evidence type="ECO:0000313" key="2">
    <source>
        <dbReference type="EMBL" id="KAJ4431262.1"/>
    </source>
</evidence>
<name>A0ABQ8SB12_PERAM</name>
<feature type="compositionally biased region" description="Basic and acidic residues" evidence="1">
    <location>
        <begin position="254"/>
        <end position="263"/>
    </location>
</feature>
<evidence type="ECO:0000256" key="1">
    <source>
        <dbReference type="SAM" id="MobiDB-lite"/>
    </source>
</evidence>
<feature type="compositionally biased region" description="Polar residues" evidence="1">
    <location>
        <begin position="337"/>
        <end position="348"/>
    </location>
</feature>